<evidence type="ECO:0000313" key="2">
    <source>
        <dbReference type="EMBL" id="CAF2087396.1"/>
    </source>
</evidence>
<accession>A0A821DMR6</accession>
<name>A0A821DMR6_9BILA</name>
<feature type="compositionally biased region" description="Low complexity" evidence="1">
    <location>
        <begin position="87"/>
        <end position="98"/>
    </location>
</feature>
<evidence type="ECO:0000313" key="4">
    <source>
        <dbReference type="Proteomes" id="UP000663866"/>
    </source>
</evidence>
<dbReference type="EMBL" id="CAJNRF010006961">
    <property type="protein sequence ID" value="CAF2087396.1"/>
    <property type="molecule type" value="Genomic_DNA"/>
</dbReference>
<feature type="region of interest" description="Disordered" evidence="1">
    <location>
        <begin position="83"/>
        <end position="104"/>
    </location>
</feature>
<comment type="caution">
    <text evidence="3">The sequence shown here is derived from an EMBL/GenBank/DDBJ whole genome shotgun (WGS) entry which is preliminary data.</text>
</comment>
<gene>
    <name evidence="3" type="ORF">OVN521_LOCUS45961</name>
    <name evidence="2" type="ORF">WKI299_LOCUS17490</name>
</gene>
<dbReference type="Proteomes" id="UP000663866">
    <property type="component" value="Unassembled WGS sequence"/>
</dbReference>
<sequence length="104" mass="11162">LLNEGRQESMYTVHTSSASSPERKPAVSERNESIHSIHTSSKSSAVIISPERKPVVPERNESIHSLLTSLELSSPEIKLVAGGKGGSLYSLHTSSASSPERKPV</sequence>
<dbReference type="Proteomes" id="UP000663856">
    <property type="component" value="Unassembled WGS sequence"/>
</dbReference>
<reference evidence="3" key="1">
    <citation type="submission" date="2021-02" db="EMBL/GenBank/DDBJ databases">
        <authorList>
            <person name="Nowell W R."/>
        </authorList>
    </citation>
    <scope>NUCLEOTIDE SEQUENCE</scope>
</reference>
<organism evidence="3 4">
    <name type="scientific">Rotaria magnacalcarata</name>
    <dbReference type="NCBI Taxonomy" id="392030"/>
    <lineage>
        <taxon>Eukaryota</taxon>
        <taxon>Metazoa</taxon>
        <taxon>Spiralia</taxon>
        <taxon>Gnathifera</taxon>
        <taxon>Rotifera</taxon>
        <taxon>Eurotatoria</taxon>
        <taxon>Bdelloidea</taxon>
        <taxon>Philodinida</taxon>
        <taxon>Philodinidae</taxon>
        <taxon>Rotaria</taxon>
    </lineage>
</organism>
<feature type="non-terminal residue" evidence="3">
    <location>
        <position position="1"/>
    </location>
</feature>
<dbReference type="EMBL" id="CAJOBG010078469">
    <property type="protein sequence ID" value="CAF4622878.1"/>
    <property type="molecule type" value="Genomic_DNA"/>
</dbReference>
<evidence type="ECO:0000313" key="3">
    <source>
        <dbReference type="EMBL" id="CAF4622878.1"/>
    </source>
</evidence>
<dbReference type="AlphaFoldDB" id="A0A821DMR6"/>
<feature type="compositionally biased region" description="Basic and acidic residues" evidence="1">
    <location>
        <begin position="21"/>
        <end position="35"/>
    </location>
</feature>
<protein>
    <submittedName>
        <fullName evidence="3">Uncharacterized protein</fullName>
    </submittedName>
</protein>
<proteinExistence type="predicted"/>
<keyword evidence="4" id="KW-1185">Reference proteome</keyword>
<feature type="compositionally biased region" description="Polar residues" evidence="1">
    <location>
        <begin position="9"/>
        <end position="20"/>
    </location>
</feature>
<evidence type="ECO:0000256" key="1">
    <source>
        <dbReference type="SAM" id="MobiDB-lite"/>
    </source>
</evidence>
<feature type="region of interest" description="Disordered" evidence="1">
    <location>
        <begin position="1"/>
        <end position="53"/>
    </location>
</feature>
<feature type="non-terminal residue" evidence="3">
    <location>
        <position position="104"/>
    </location>
</feature>